<dbReference type="Proteomes" id="UP000315700">
    <property type="component" value="Chromosome"/>
</dbReference>
<dbReference type="KEGG" id="ccos:Pan44_03680"/>
<dbReference type="InterPro" id="IPR013830">
    <property type="entry name" value="SGNH_hydro"/>
</dbReference>
<keyword evidence="4" id="KW-1185">Reference proteome</keyword>
<proteinExistence type="predicted"/>
<dbReference type="GO" id="GO:0004622">
    <property type="term" value="F:phosphatidylcholine lysophospholipase activity"/>
    <property type="evidence" value="ECO:0007669"/>
    <property type="project" value="TreeGrafter"/>
</dbReference>
<dbReference type="PANTHER" id="PTHR30383">
    <property type="entry name" value="THIOESTERASE 1/PROTEASE 1/LYSOPHOSPHOLIPASE L1"/>
    <property type="match status" value="1"/>
</dbReference>
<protein>
    <submittedName>
        <fullName evidence="3">GDSL-like Lipase/Acylhydrolase</fullName>
    </submittedName>
</protein>
<accession>A0A517S8A6</accession>
<evidence type="ECO:0000256" key="1">
    <source>
        <dbReference type="SAM" id="SignalP"/>
    </source>
</evidence>
<gene>
    <name evidence="3" type="ORF">Pan44_03680</name>
</gene>
<feature type="domain" description="SGNH hydrolase-type esterase" evidence="2">
    <location>
        <begin position="33"/>
        <end position="215"/>
    </location>
</feature>
<dbReference type="CDD" id="cd01834">
    <property type="entry name" value="SGNH_hydrolase_like_2"/>
    <property type="match status" value="1"/>
</dbReference>
<feature type="chain" id="PRO_5021892789" evidence="1">
    <location>
        <begin position="18"/>
        <end position="421"/>
    </location>
</feature>
<dbReference type="InterPro" id="IPR036514">
    <property type="entry name" value="SGNH_hydro_sf"/>
</dbReference>
<dbReference type="SUPFAM" id="SSF52266">
    <property type="entry name" value="SGNH hydrolase"/>
    <property type="match status" value="1"/>
</dbReference>
<dbReference type="InParanoid" id="A0A517S8A6"/>
<dbReference type="PANTHER" id="PTHR30383:SF5">
    <property type="entry name" value="SGNH HYDROLASE-TYPE ESTERASE DOMAIN-CONTAINING PROTEIN"/>
    <property type="match status" value="1"/>
</dbReference>
<evidence type="ECO:0000313" key="3">
    <source>
        <dbReference type="EMBL" id="QDT52358.1"/>
    </source>
</evidence>
<dbReference type="OrthoDB" id="9794725at2"/>
<dbReference type="Pfam" id="PF13472">
    <property type="entry name" value="Lipase_GDSL_2"/>
    <property type="match status" value="1"/>
</dbReference>
<organism evidence="3 4">
    <name type="scientific">Caulifigura coniformis</name>
    <dbReference type="NCBI Taxonomy" id="2527983"/>
    <lineage>
        <taxon>Bacteria</taxon>
        <taxon>Pseudomonadati</taxon>
        <taxon>Planctomycetota</taxon>
        <taxon>Planctomycetia</taxon>
        <taxon>Planctomycetales</taxon>
        <taxon>Planctomycetaceae</taxon>
        <taxon>Caulifigura</taxon>
    </lineage>
</organism>
<feature type="signal peptide" evidence="1">
    <location>
        <begin position="1"/>
        <end position="17"/>
    </location>
</feature>
<keyword evidence="3" id="KW-0378">Hydrolase</keyword>
<dbReference type="AlphaFoldDB" id="A0A517S8A6"/>
<reference evidence="3 4" key="1">
    <citation type="submission" date="2019-02" db="EMBL/GenBank/DDBJ databases">
        <title>Deep-cultivation of Planctomycetes and their phenomic and genomic characterization uncovers novel biology.</title>
        <authorList>
            <person name="Wiegand S."/>
            <person name="Jogler M."/>
            <person name="Boedeker C."/>
            <person name="Pinto D."/>
            <person name="Vollmers J."/>
            <person name="Rivas-Marin E."/>
            <person name="Kohn T."/>
            <person name="Peeters S.H."/>
            <person name="Heuer A."/>
            <person name="Rast P."/>
            <person name="Oberbeckmann S."/>
            <person name="Bunk B."/>
            <person name="Jeske O."/>
            <person name="Meyerdierks A."/>
            <person name="Storesund J.E."/>
            <person name="Kallscheuer N."/>
            <person name="Luecker S."/>
            <person name="Lage O.M."/>
            <person name="Pohl T."/>
            <person name="Merkel B.J."/>
            <person name="Hornburger P."/>
            <person name="Mueller R.-W."/>
            <person name="Bruemmer F."/>
            <person name="Labrenz M."/>
            <person name="Spormann A.M."/>
            <person name="Op den Camp H."/>
            <person name="Overmann J."/>
            <person name="Amann R."/>
            <person name="Jetten M.S.M."/>
            <person name="Mascher T."/>
            <person name="Medema M.H."/>
            <person name="Devos D.P."/>
            <person name="Kaster A.-K."/>
            <person name="Ovreas L."/>
            <person name="Rohde M."/>
            <person name="Galperin M.Y."/>
            <person name="Jogler C."/>
        </authorList>
    </citation>
    <scope>NUCLEOTIDE SEQUENCE [LARGE SCALE GENOMIC DNA]</scope>
    <source>
        <strain evidence="3 4">Pan44</strain>
    </source>
</reference>
<dbReference type="InterPro" id="IPR051532">
    <property type="entry name" value="Ester_Hydrolysis_Enzymes"/>
</dbReference>
<sequence precursor="true">MRAIFSCVALLAAAAAAVGGDDFALKDGDTVAFLGDSITAARAYGKFVENYTLLRYPDRKVRFFNVGRGGDTAAGGLARLKEDVFDRGATVLTVAYGINDIGWGTKADDEHRNLYLNSLREICRQCKEKNVRVFICSAAATASDPDKSENDYLKKMCDEGMQIGRDHGAGAIDVQGEMRKIQRRIKEANEREKPEKDKEHTLHARDGIHLNDLGQVAFAYALLKGLGAPADVSSATLDATTLESVASGCAITETTRGADSIEFIRLDEGLPLNGETFFSLHFRFVPIPDNLNRYLLMVTSLEPARYSVTADDRLVGTFSAAELADGVNIASATADPWQPGGPWSAQANILHSLTESRDKLDMARMLSVAHLNGRDLPTELAGEAIKANARIEEMQRLVARPRSYRFVIRKSPDSGAKPAGG</sequence>
<dbReference type="Gene3D" id="3.40.50.1110">
    <property type="entry name" value="SGNH hydrolase"/>
    <property type="match status" value="1"/>
</dbReference>
<evidence type="ECO:0000313" key="4">
    <source>
        <dbReference type="Proteomes" id="UP000315700"/>
    </source>
</evidence>
<dbReference type="RefSeq" id="WP_145026658.1">
    <property type="nucleotide sequence ID" value="NZ_CP036271.1"/>
</dbReference>
<evidence type="ECO:0000259" key="2">
    <source>
        <dbReference type="Pfam" id="PF13472"/>
    </source>
</evidence>
<dbReference type="EMBL" id="CP036271">
    <property type="protein sequence ID" value="QDT52358.1"/>
    <property type="molecule type" value="Genomic_DNA"/>
</dbReference>
<keyword evidence="1" id="KW-0732">Signal</keyword>
<name>A0A517S8A6_9PLAN</name>